<dbReference type="Pfam" id="PF12770">
    <property type="entry name" value="CHAT"/>
    <property type="match status" value="1"/>
</dbReference>
<feature type="domain" description="CHAT" evidence="1">
    <location>
        <begin position="88"/>
        <end position="319"/>
    </location>
</feature>
<feature type="non-terminal residue" evidence="2">
    <location>
        <position position="398"/>
    </location>
</feature>
<evidence type="ECO:0000313" key="3">
    <source>
        <dbReference type="Proteomes" id="UP001196980"/>
    </source>
</evidence>
<name>A0ABS6S414_9BACT</name>
<protein>
    <submittedName>
        <fullName evidence="2">CHAT domain-containing protein</fullName>
    </submittedName>
</protein>
<evidence type="ECO:0000313" key="2">
    <source>
        <dbReference type="EMBL" id="MBV6343586.1"/>
    </source>
</evidence>
<evidence type="ECO:0000259" key="1">
    <source>
        <dbReference type="Pfam" id="PF12770"/>
    </source>
</evidence>
<dbReference type="InterPro" id="IPR024983">
    <property type="entry name" value="CHAT_dom"/>
</dbReference>
<comment type="caution">
    <text evidence="2">The sequence shown here is derived from an EMBL/GenBank/DDBJ whole genome shotgun (WGS) entry which is preliminary data.</text>
</comment>
<keyword evidence="3" id="KW-1185">Reference proteome</keyword>
<dbReference type="Proteomes" id="UP001196980">
    <property type="component" value="Unassembled WGS sequence"/>
</dbReference>
<gene>
    <name evidence="2" type="ORF">HWQ67_18625</name>
</gene>
<reference evidence="2 3" key="1">
    <citation type="journal article" date="2020" name="J Geophys Res Biogeosci">
        <title>Magnetotaxis as an Adaptation to Enable Bacterial Shuttling of Microbial Sulfur and Sulfur Cycling Across Aquatic Oxic#Anoxic Interfaces.</title>
        <authorList>
            <person name="Li J."/>
            <person name="Liu P."/>
            <person name="Wang J."/>
            <person name="Roberts A.P."/>
            <person name="Pan Y."/>
        </authorList>
    </citation>
    <scope>NUCLEOTIDE SEQUENCE [LARGE SCALE GENOMIC DNA]</scope>
    <source>
        <strain evidence="2 3">MYR-1_YQ</strain>
    </source>
</reference>
<proteinExistence type="predicted"/>
<sequence>MTDHLSSITIAILPAAGDQHLVRINGNPSHHITEAEVAALLAQTRRNLWRYDATAGAALGGQLYDLLNRGAGTLAGIIATARTAGISGHTHLYVQTPYELTQLPFELLHNVSFVLLNHNIHVIRLVDNRGKLAVVESKKEPLKMLFMACSPTDLGDNVLSFEKEEERIFDGIGDFNIDMTIEDSGSFTGLRSKNKATGGFDIIHITGHAGLDNAIGPVFYMEDEVGKLQKVSPAMLWDAIKEFPPKMLFLSGCFTGGADEKANSESFAYQMAQNGIQWVLGWGLPVSDTGATFVAAEIYKYLAVGKGLDHAVQSARRLLDDQYHPWPLLRFFGDATPIVPLVASGLKSRPVTPVKLRHKTLTDSNVRVLDSGFVGRRRRIQEGVSVLRGDADKHGLLV</sequence>
<organism evidence="2 3">
    <name type="scientific">Candidatus Magnetobacterium casense</name>
    <dbReference type="NCBI Taxonomy" id="1455061"/>
    <lineage>
        <taxon>Bacteria</taxon>
        <taxon>Pseudomonadati</taxon>
        <taxon>Nitrospirota</taxon>
        <taxon>Thermodesulfovibrionia</taxon>
        <taxon>Thermodesulfovibrionales</taxon>
        <taxon>Candidatus Magnetobacteriaceae</taxon>
        <taxon>Candidatus Magnetobacterium</taxon>
    </lineage>
</organism>
<accession>A0ABS6S414</accession>
<dbReference type="EMBL" id="JABXWD010000678">
    <property type="protein sequence ID" value="MBV6343586.1"/>
    <property type="molecule type" value="Genomic_DNA"/>
</dbReference>
<dbReference type="RefSeq" id="WP_218254204.1">
    <property type="nucleotide sequence ID" value="NZ_JABXWD010000678.1"/>
</dbReference>